<proteinExistence type="inferred from homology"/>
<dbReference type="Proteomes" id="UP000886860">
    <property type="component" value="Unassembled WGS sequence"/>
</dbReference>
<evidence type="ECO:0000259" key="2">
    <source>
        <dbReference type="Pfam" id="PF01205"/>
    </source>
</evidence>
<protein>
    <submittedName>
        <fullName evidence="3">YigZ family protein</fullName>
    </submittedName>
</protein>
<dbReference type="SUPFAM" id="SSF54211">
    <property type="entry name" value="Ribosomal protein S5 domain 2-like"/>
    <property type="match status" value="1"/>
</dbReference>
<accession>A0A9D1KEP7</accession>
<gene>
    <name evidence="3" type="ORF">IAB60_06630</name>
</gene>
<dbReference type="AlphaFoldDB" id="A0A9D1KEP7"/>
<dbReference type="PANTHER" id="PTHR16301">
    <property type="entry name" value="IMPACT-RELATED"/>
    <property type="match status" value="1"/>
</dbReference>
<dbReference type="Pfam" id="PF01205">
    <property type="entry name" value="Impact_N"/>
    <property type="match status" value="1"/>
</dbReference>
<dbReference type="InterPro" id="IPR020568">
    <property type="entry name" value="Ribosomal_Su5_D2-typ_SF"/>
</dbReference>
<comment type="similarity">
    <text evidence="1">Belongs to the IMPACT family.</text>
</comment>
<organism evidence="3 4">
    <name type="scientific">Candidatus Caccovicinus merdipullorum</name>
    <dbReference type="NCBI Taxonomy" id="2840724"/>
    <lineage>
        <taxon>Bacteria</taxon>
        <taxon>Bacillati</taxon>
        <taxon>Bacillota</taxon>
        <taxon>Clostridia</taxon>
        <taxon>Eubacteriales</taxon>
        <taxon>Candidatus Caccovicinus</taxon>
    </lineage>
</organism>
<dbReference type="Gene3D" id="3.30.230.30">
    <property type="entry name" value="Impact, N-terminal domain"/>
    <property type="match status" value="1"/>
</dbReference>
<dbReference type="GO" id="GO:0005737">
    <property type="term" value="C:cytoplasm"/>
    <property type="evidence" value="ECO:0007669"/>
    <property type="project" value="TreeGrafter"/>
</dbReference>
<sequence>MTEPYRICYEGGQGEIVEKKSRFIANVRPVKTEEEACAFIEEMRKKYWDARHNCYAYVCGERNPLMKCSDDGEPSQTAGRPMLDVLLGQDLHDVCVVVTRYFGGTLLGTGGLVRAYSQAVKEGLAASRILTKEPGRKAVITVDYSAAGRLQYLFAQMELTVLD</sequence>
<dbReference type="InterPro" id="IPR015796">
    <property type="entry name" value="Impact_YigZ-like"/>
</dbReference>
<reference evidence="3" key="2">
    <citation type="journal article" date="2021" name="PeerJ">
        <title>Extensive microbial diversity within the chicken gut microbiome revealed by metagenomics and culture.</title>
        <authorList>
            <person name="Gilroy R."/>
            <person name="Ravi A."/>
            <person name="Getino M."/>
            <person name="Pursley I."/>
            <person name="Horton D.L."/>
            <person name="Alikhan N.F."/>
            <person name="Baker D."/>
            <person name="Gharbi K."/>
            <person name="Hall N."/>
            <person name="Watson M."/>
            <person name="Adriaenssens E.M."/>
            <person name="Foster-Nyarko E."/>
            <person name="Jarju S."/>
            <person name="Secka A."/>
            <person name="Antonio M."/>
            <person name="Oren A."/>
            <person name="Chaudhuri R.R."/>
            <person name="La Ragione R."/>
            <person name="Hildebrand F."/>
            <person name="Pallen M.J."/>
        </authorList>
    </citation>
    <scope>NUCLEOTIDE SEQUENCE</scope>
    <source>
        <strain evidence="3">CHK123-3438</strain>
    </source>
</reference>
<evidence type="ECO:0000313" key="3">
    <source>
        <dbReference type="EMBL" id="HIT41758.1"/>
    </source>
</evidence>
<dbReference type="InterPro" id="IPR020569">
    <property type="entry name" value="UPF0029_Impact_CS"/>
</dbReference>
<name>A0A9D1KEP7_9FIRM</name>
<dbReference type="PROSITE" id="PS00910">
    <property type="entry name" value="UPF0029"/>
    <property type="match status" value="1"/>
</dbReference>
<feature type="non-terminal residue" evidence="3">
    <location>
        <position position="163"/>
    </location>
</feature>
<reference evidence="3" key="1">
    <citation type="submission" date="2020-10" db="EMBL/GenBank/DDBJ databases">
        <authorList>
            <person name="Gilroy R."/>
        </authorList>
    </citation>
    <scope>NUCLEOTIDE SEQUENCE</scope>
    <source>
        <strain evidence="3">CHK123-3438</strain>
    </source>
</reference>
<dbReference type="NCBIfam" id="TIGR00257">
    <property type="entry name" value="IMPACT_YIGZ"/>
    <property type="match status" value="1"/>
</dbReference>
<evidence type="ECO:0000256" key="1">
    <source>
        <dbReference type="ARBA" id="ARBA00007665"/>
    </source>
</evidence>
<dbReference type="InterPro" id="IPR001498">
    <property type="entry name" value="Impact_N"/>
</dbReference>
<dbReference type="EMBL" id="DVKS01000112">
    <property type="protein sequence ID" value="HIT41758.1"/>
    <property type="molecule type" value="Genomic_DNA"/>
</dbReference>
<dbReference type="InterPro" id="IPR036956">
    <property type="entry name" value="Impact_N_sf"/>
</dbReference>
<dbReference type="GO" id="GO:0006446">
    <property type="term" value="P:regulation of translational initiation"/>
    <property type="evidence" value="ECO:0007669"/>
    <property type="project" value="TreeGrafter"/>
</dbReference>
<dbReference type="InterPro" id="IPR023582">
    <property type="entry name" value="Impact"/>
</dbReference>
<comment type="caution">
    <text evidence="3">The sequence shown here is derived from an EMBL/GenBank/DDBJ whole genome shotgun (WGS) entry which is preliminary data.</text>
</comment>
<feature type="domain" description="Impact N-terminal" evidence="2">
    <location>
        <begin position="19"/>
        <end position="123"/>
    </location>
</feature>
<evidence type="ECO:0000313" key="4">
    <source>
        <dbReference type="Proteomes" id="UP000886860"/>
    </source>
</evidence>
<dbReference type="PANTHER" id="PTHR16301:SF20">
    <property type="entry name" value="IMPACT FAMILY MEMBER YIGZ"/>
    <property type="match status" value="1"/>
</dbReference>